<dbReference type="InterPro" id="IPR016181">
    <property type="entry name" value="Acyl_CoA_acyltransferase"/>
</dbReference>
<evidence type="ECO:0000256" key="3">
    <source>
        <dbReference type="ARBA" id="ARBA00023315"/>
    </source>
</evidence>
<comment type="catalytic activity">
    <reaction evidence="4">
        <text>N-terminal L-arginyl-[protein] + L-leucyl-tRNA(Leu) = N-terminal L-leucyl-L-arginyl-[protein] + tRNA(Leu) + H(+)</text>
        <dbReference type="Rhea" id="RHEA:50416"/>
        <dbReference type="Rhea" id="RHEA-COMP:9613"/>
        <dbReference type="Rhea" id="RHEA-COMP:9622"/>
        <dbReference type="Rhea" id="RHEA-COMP:12672"/>
        <dbReference type="Rhea" id="RHEA-COMP:12673"/>
        <dbReference type="ChEBI" id="CHEBI:15378"/>
        <dbReference type="ChEBI" id="CHEBI:64719"/>
        <dbReference type="ChEBI" id="CHEBI:78442"/>
        <dbReference type="ChEBI" id="CHEBI:78494"/>
        <dbReference type="ChEBI" id="CHEBI:133044"/>
        <dbReference type="EC" id="2.3.2.6"/>
    </reaction>
</comment>
<comment type="catalytic activity">
    <reaction evidence="4">
        <text>N-terminal L-lysyl-[protein] + L-leucyl-tRNA(Leu) = N-terminal L-leucyl-L-lysyl-[protein] + tRNA(Leu) + H(+)</text>
        <dbReference type="Rhea" id="RHEA:12340"/>
        <dbReference type="Rhea" id="RHEA-COMP:9613"/>
        <dbReference type="Rhea" id="RHEA-COMP:9622"/>
        <dbReference type="Rhea" id="RHEA-COMP:12670"/>
        <dbReference type="Rhea" id="RHEA-COMP:12671"/>
        <dbReference type="ChEBI" id="CHEBI:15378"/>
        <dbReference type="ChEBI" id="CHEBI:65249"/>
        <dbReference type="ChEBI" id="CHEBI:78442"/>
        <dbReference type="ChEBI" id="CHEBI:78494"/>
        <dbReference type="ChEBI" id="CHEBI:133043"/>
        <dbReference type="EC" id="2.3.2.6"/>
    </reaction>
</comment>
<accession>A0ABY7SMB0</accession>
<dbReference type="InterPro" id="IPR042203">
    <property type="entry name" value="Leu/Phe-tRNA_Trfase_C"/>
</dbReference>
<gene>
    <name evidence="4" type="primary">aat</name>
    <name evidence="5" type="ORF">JHX87_03730</name>
</gene>
<dbReference type="PANTHER" id="PTHR30098:SF2">
    <property type="entry name" value="LEUCYL_PHENYLALANYL-TRNA--PROTEIN TRANSFERASE"/>
    <property type="match status" value="1"/>
</dbReference>
<evidence type="ECO:0000256" key="1">
    <source>
        <dbReference type="ARBA" id="ARBA00022490"/>
    </source>
</evidence>
<sequence>MRGLTPGQLLTAYAHGVFPMAESADSPELHWFDPHRRGVFPVGAVRASRSLRRDLRRGGWSAYLNRDFDAVVAACADRDVTWINAPLSALYHTLHKAGHAHAIEVHRDGQFAGGIFGVTLGGAFFGESMVSAQTNGSKMALLWTSSHLARRGFVLFDTQFLTPHLRSMGGVEITRQAYHQQLRKAVRLRADFGVGTLPGADQLWQEITQTS</sequence>
<comment type="similarity">
    <text evidence="4">Belongs to the L/F-transferase family.</text>
</comment>
<keyword evidence="2 4" id="KW-0808">Transferase</keyword>
<keyword evidence="3 4" id="KW-0012">Acyltransferase</keyword>
<comment type="subcellular location">
    <subcellularLocation>
        <location evidence="4">Cytoplasm</location>
    </subcellularLocation>
</comment>
<dbReference type="Proteomes" id="UP001219349">
    <property type="component" value="Chromosome"/>
</dbReference>
<proteinExistence type="inferred from homology"/>
<dbReference type="SUPFAM" id="SSF55729">
    <property type="entry name" value="Acyl-CoA N-acyltransferases (Nat)"/>
    <property type="match status" value="1"/>
</dbReference>
<dbReference type="EC" id="2.3.2.6" evidence="4"/>
<evidence type="ECO:0000313" key="6">
    <source>
        <dbReference type="Proteomes" id="UP001219349"/>
    </source>
</evidence>
<name>A0ABY7SMB0_9RHOB</name>
<protein>
    <recommendedName>
        <fullName evidence="4">Leucyl/phenylalanyl-tRNA--protein transferase</fullName>
        <ecNumber evidence="4">2.3.2.6</ecNumber>
    </recommendedName>
    <alternativeName>
        <fullName evidence="4">L/F-transferase</fullName>
    </alternativeName>
    <alternativeName>
        <fullName evidence="4">Leucyltransferase</fullName>
    </alternativeName>
    <alternativeName>
        <fullName evidence="4">Phenyalanyltransferase</fullName>
    </alternativeName>
</protein>
<evidence type="ECO:0000256" key="4">
    <source>
        <dbReference type="HAMAP-Rule" id="MF_00688"/>
    </source>
</evidence>
<comment type="function">
    <text evidence="4">Functions in the N-end rule pathway of protein degradation where it conjugates Leu, Phe and, less efficiently, Met from aminoacyl-tRNAs to the N-termini of proteins containing an N-terminal arginine or lysine.</text>
</comment>
<dbReference type="NCBIfam" id="TIGR00667">
    <property type="entry name" value="aat"/>
    <property type="match status" value="1"/>
</dbReference>
<dbReference type="RefSeq" id="WP_271882460.1">
    <property type="nucleotide sequence ID" value="NZ_CP067136.1"/>
</dbReference>
<dbReference type="InterPro" id="IPR004616">
    <property type="entry name" value="Leu/Phe-tRNA_Trfase"/>
</dbReference>
<dbReference type="PANTHER" id="PTHR30098">
    <property type="entry name" value="LEUCYL/PHENYLALANYL-TRNA--PROTEIN TRANSFERASE"/>
    <property type="match status" value="1"/>
</dbReference>
<dbReference type="Pfam" id="PF03588">
    <property type="entry name" value="Leu_Phe_trans"/>
    <property type="match status" value="1"/>
</dbReference>
<dbReference type="EMBL" id="CP067136">
    <property type="protein sequence ID" value="WCR07946.1"/>
    <property type="molecule type" value="Genomic_DNA"/>
</dbReference>
<keyword evidence="1 4" id="KW-0963">Cytoplasm</keyword>
<dbReference type="Gene3D" id="3.40.630.70">
    <property type="entry name" value="Leucyl/phenylalanyl-tRNA-protein transferase, C-terminal domain"/>
    <property type="match status" value="1"/>
</dbReference>
<reference evidence="5 6" key="1">
    <citation type="submission" date="2021-01" db="EMBL/GenBank/DDBJ databases">
        <title>Biogeographic distribution of Paracoccus.</title>
        <authorList>
            <person name="Hollensteiner J."/>
            <person name="Leineberger J."/>
            <person name="Brinkhoff T."/>
            <person name="Daniel R."/>
        </authorList>
    </citation>
    <scope>NUCLEOTIDE SEQUENCE [LARGE SCALE GENOMIC DNA]</scope>
    <source>
        <strain evidence="5 6">KCTC 22803</strain>
    </source>
</reference>
<dbReference type="HAMAP" id="MF_00688">
    <property type="entry name" value="Leu_Phe_trans"/>
    <property type="match status" value="1"/>
</dbReference>
<evidence type="ECO:0000256" key="2">
    <source>
        <dbReference type="ARBA" id="ARBA00022679"/>
    </source>
</evidence>
<dbReference type="GO" id="GO:0008914">
    <property type="term" value="F:leucyl-tRNA--protein transferase activity"/>
    <property type="evidence" value="ECO:0007669"/>
    <property type="project" value="UniProtKB-EC"/>
</dbReference>
<comment type="catalytic activity">
    <reaction evidence="4">
        <text>L-phenylalanyl-tRNA(Phe) + an N-terminal L-alpha-aminoacyl-[protein] = an N-terminal L-phenylalanyl-L-alpha-aminoacyl-[protein] + tRNA(Phe)</text>
        <dbReference type="Rhea" id="RHEA:43632"/>
        <dbReference type="Rhea" id="RHEA-COMP:9668"/>
        <dbReference type="Rhea" id="RHEA-COMP:9699"/>
        <dbReference type="Rhea" id="RHEA-COMP:10636"/>
        <dbReference type="Rhea" id="RHEA-COMP:10637"/>
        <dbReference type="ChEBI" id="CHEBI:78442"/>
        <dbReference type="ChEBI" id="CHEBI:78531"/>
        <dbReference type="ChEBI" id="CHEBI:78597"/>
        <dbReference type="ChEBI" id="CHEBI:83561"/>
        <dbReference type="EC" id="2.3.2.6"/>
    </reaction>
</comment>
<evidence type="ECO:0000313" key="5">
    <source>
        <dbReference type="EMBL" id="WCR07946.1"/>
    </source>
</evidence>
<organism evidence="5 6">
    <name type="scientific">Paracoccus fistulariae</name>
    <dbReference type="NCBI Taxonomy" id="658446"/>
    <lineage>
        <taxon>Bacteria</taxon>
        <taxon>Pseudomonadati</taxon>
        <taxon>Pseudomonadota</taxon>
        <taxon>Alphaproteobacteria</taxon>
        <taxon>Rhodobacterales</taxon>
        <taxon>Paracoccaceae</taxon>
        <taxon>Paracoccus</taxon>
    </lineage>
</organism>
<keyword evidence="6" id="KW-1185">Reference proteome</keyword>